<dbReference type="RefSeq" id="WP_344180849.1">
    <property type="nucleotide sequence ID" value="NZ_BAAANC010000003.1"/>
</dbReference>
<evidence type="ECO:0000259" key="7">
    <source>
        <dbReference type="PROSITE" id="PS50850"/>
    </source>
</evidence>
<reference evidence="8 9" key="1">
    <citation type="journal article" date="2019" name="Int. J. Syst. Evol. Microbiol.">
        <title>The Global Catalogue of Microorganisms (GCM) 10K type strain sequencing project: providing services to taxonomists for standard genome sequencing and annotation.</title>
        <authorList>
            <consortium name="The Broad Institute Genomics Platform"/>
            <consortium name="The Broad Institute Genome Sequencing Center for Infectious Disease"/>
            <person name="Wu L."/>
            <person name="Ma J."/>
        </authorList>
    </citation>
    <scope>NUCLEOTIDE SEQUENCE [LARGE SCALE GENOMIC DNA]</scope>
    <source>
        <strain evidence="8 9">JCM 14303</strain>
    </source>
</reference>
<dbReference type="InterPro" id="IPR020846">
    <property type="entry name" value="MFS_dom"/>
</dbReference>
<feature type="transmembrane region" description="Helical" evidence="6">
    <location>
        <begin position="359"/>
        <end position="380"/>
    </location>
</feature>
<dbReference type="EMBL" id="BAAANC010000003">
    <property type="protein sequence ID" value="GAA1550562.1"/>
    <property type="molecule type" value="Genomic_DNA"/>
</dbReference>
<protein>
    <submittedName>
        <fullName evidence="8">MFS transporter</fullName>
    </submittedName>
</protein>
<feature type="transmembrane region" description="Helical" evidence="6">
    <location>
        <begin position="299"/>
        <end position="321"/>
    </location>
</feature>
<feature type="transmembrane region" description="Helical" evidence="6">
    <location>
        <begin position="36"/>
        <end position="55"/>
    </location>
</feature>
<keyword evidence="2 6" id="KW-0812">Transmembrane</keyword>
<evidence type="ECO:0000256" key="5">
    <source>
        <dbReference type="SAM" id="MobiDB-lite"/>
    </source>
</evidence>
<feature type="transmembrane region" description="Helical" evidence="6">
    <location>
        <begin position="333"/>
        <end position="353"/>
    </location>
</feature>
<dbReference type="InterPro" id="IPR051788">
    <property type="entry name" value="MFS_Transporter"/>
</dbReference>
<dbReference type="PROSITE" id="PS50850">
    <property type="entry name" value="MFS"/>
    <property type="match status" value="1"/>
</dbReference>
<dbReference type="PANTHER" id="PTHR23514">
    <property type="entry name" value="BYPASS OF STOP CODON PROTEIN 6"/>
    <property type="match status" value="1"/>
</dbReference>
<keyword evidence="3 6" id="KW-1133">Transmembrane helix</keyword>
<evidence type="ECO:0000313" key="8">
    <source>
        <dbReference type="EMBL" id="GAA1550562.1"/>
    </source>
</evidence>
<evidence type="ECO:0000313" key="9">
    <source>
        <dbReference type="Proteomes" id="UP001500363"/>
    </source>
</evidence>
<dbReference type="InterPro" id="IPR011701">
    <property type="entry name" value="MFS"/>
</dbReference>
<feature type="region of interest" description="Disordered" evidence="5">
    <location>
        <begin position="391"/>
        <end position="421"/>
    </location>
</feature>
<gene>
    <name evidence="8" type="ORF">GCM10009741_63820</name>
</gene>
<feature type="transmembrane region" description="Helical" evidence="6">
    <location>
        <begin position="200"/>
        <end position="220"/>
    </location>
</feature>
<dbReference type="Gene3D" id="1.20.1250.20">
    <property type="entry name" value="MFS general substrate transporter like domains"/>
    <property type="match status" value="2"/>
</dbReference>
<dbReference type="Proteomes" id="UP001500363">
    <property type="component" value="Unassembled WGS sequence"/>
</dbReference>
<feature type="domain" description="Major facilitator superfamily (MFS) profile" evidence="7">
    <location>
        <begin position="1"/>
        <end position="383"/>
    </location>
</feature>
<evidence type="ECO:0000256" key="3">
    <source>
        <dbReference type="ARBA" id="ARBA00022989"/>
    </source>
</evidence>
<evidence type="ECO:0000256" key="6">
    <source>
        <dbReference type="SAM" id="Phobius"/>
    </source>
</evidence>
<dbReference type="PANTHER" id="PTHR23514:SF13">
    <property type="entry name" value="INNER MEMBRANE PROTEIN YBJJ"/>
    <property type="match status" value="1"/>
</dbReference>
<feature type="transmembrane region" description="Helical" evidence="6">
    <location>
        <begin position="126"/>
        <end position="145"/>
    </location>
</feature>
<proteinExistence type="predicted"/>
<evidence type="ECO:0000256" key="4">
    <source>
        <dbReference type="ARBA" id="ARBA00023136"/>
    </source>
</evidence>
<keyword evidence="9" id="KW-1185">Reference proteome</keyword>
<feature type="transmembrane region" description="Helical" evidence="6">
    <location>
        <begin position="151"/>
        <end position="171"/>
    </location>
</feature>
<feature type="transmembrane region" description="Helical" evidence="6">
    <location>
        <begin position="91"/>
        <end position="114"/>
    </location>
</feature>
<evidence type="ECO:0000256" key="2">
    <source>
        <dbReference type="ARBA" id="ARBA00022692"/>
    </source>
</evidence>
<comment type="caution">
    <text evidence="8">The sequence shown here is derived from an EMBL/GenBank/DDBJ whole genome shotgun (WGS) entry which is preliminary data.</text>
</comment>
<name>A0ABN2C0L2_9ACTN</name>
<organism evidence="8 9">
    <name type="scientific">Kribbella lupini</name>
    <dbReference type="NCBI Taxonomy" id="291602"/>
    <lineage>
        <taxon>Bacteria</taxon>
        <taxon>Bacillati</taxon>
        <taxon>Actinomycetota</taxon>
        <taxon>Actinomycetes</taxon>
        <taxon>Propionibacteriales</taxon>
        <taxon>Kribbellaceae</taxon>
        <taxon>Kribbella</taxon>
    </lineage>
</organism>
<feature type="transmembrane region" description="Helical" evidence="6">
    <location>
        <begin position="67"/>
        <end position="85"/>
    </location>
</feature>
<evidence type="ECO:0000256" key="1">
    <source>
        <dbReference type="ARBA" id="ARBA00004651"/>
    </source>
</evidence>
<dbReference type="SUPFAM" id="SSF103473">
    <property type="entry name" value="MFS general substrate transporter"/>
    <property type="match status" value="1"/>
</dbReference>
<accession>A0ABN2C0L2</accession>
<dbReference type="Pfam" id="PF07690">
    <property type="entry name" value="MFS_1"/>
    <property type="match status" value="1"/>
</dbReference>
<comment type="subcellular location">
    <subcellularLocation>
        <location evidence="1">Cell membrane</location>
        <topology evidence="1">Multi-pass membrane protein</topology>
    </subcellularLocation>
</comment>
<sequence>MRLRIASCYGLTGVLNAAWGATLPATDARLDLGAGRLGVLLMALAVGALVAMPLAGRAADRWGARRLLVWTLRAAAPAPVLFAAAPSGEVLIGTAIVFGVLSGGLNVALSLQAVEVERASGRPVMAGMHGTWTLGAVLGGALVTAGLQAGLSVQLVLVLFATVLVVAGVAISRNLPSTSRAHDGSEAELQSDEPAERRQVGLVVGLGVVGAAALLTEGAATDWAGVHATRVLGADPAVGSLVYTAFFVAMTVVRFIGDPVRARLGATATIRYAGATATLGYGLVLLASVIGTARVGTAMAGWILAGAGMAVVWPVVVSALGSSGASGRRLSTVTTISYGGGLVGPALIGAVAGQAGLPVALLIPGALAVVVAGAAPVVLARCLAVVGEDRAAEGGSRGGGSDAEGCDETGRPPAWVRGRSM</sequence>
<keyword evidence="4 6" id="KW-0472">Membrane</keyword>
<feature type="transmembrane region" description="Helical" evidence="6">
    <location>
        <begin position="269"/>
        <end position="293"/>
    </location>
</feature>
<feature type="transmembrane region" description="Helical" evidence="6">
    <location>
        <begin position="240"/>
        <end position="257"/>
    </location>
</feature>
<dbReference type="CDD" id="cd17393">
    <property type="entry name" value="MFS_MosC_like"/>
    <property type="match status" value="1"/>
</dbReference>
<dbReference type="InterPro" id="IPR036259">
    <property type="entry name" value="MFS_trans_sf"/>
</dbReference>